<dbReference type="EMBL" id="OX465078">
    <property type="protein sequence ID" value="CAI9270324.1"/>
    <property type="molecule type" value="Genomic_DNA"/>
</dbReference>
<reference evidence="1" key="1">
    <citation type="submission" date="2023-04" db="EMBL/GenBank/DDBJ databases">
        <authorList>
            <person name="Vijverberg K."/>
            <person name="Xiong W."/>
            <person name="Schranz E."/>
        </authorList>
    </citation>
    <scope>NUCLEOTIDE SEQUENCE</scope>
</reference>
<gene>
    <name evidence="1" type="ORF">LSALG_LOCUS10643</name>
</gene>
<protein>
    <submittedName>
        <fullName evidence="1">Uncharacterized protein</fullName>
    </submittedName>
</protein>
<dbReference type="AlphaFoldDB" id="A0AA35VKA3"/>
<sequence>MTCGKMNESVTSGKKNLHLLEEKSFMLVIEDKEDEGLRLVSLEVGKHADPTRVEPHRVLTVLEPLHDPEFKYRDIQRIRHLFILSTHTFLRRHILLFMLGDISKHTQIHIEDSHSANIICWPSILV</sequence>
<evidence type="ECO:0000313" key="1">
    <source>
        <dbReference type="EMBL" id="CAI9270324.1"/>
    </source>
</evidence>
<keyword evidence="2" id="KW-1185">Reference proteome</keyword>
<proteinExistence type="predicted"/>
<name>A0AA35VKA3_LACSI</name>
<evidence type="ECO:0000313" key="2">
    <source>
        <dbReference type="Proteomes" id="UP001177003"/>
    </source>
</evidence>
<accession>A0AA35VKA3</accession>
<dbReference type="Proteomes" id="UP001177003">
    <property type="component" value="Chromosome 2"/>
</dbReference>
<organism evidence="1 2">
    <name type="scientific">Lactuca saligna</name>
    <name type="common">Willowleaf lettuce</name>
    <dbReference type="NCBI Taxonomy" id="75948"/>
    <lineage>
        <taxon>Eukaryota</taxon>
        <taxon>Viridiplantae</taxon>
        <taxon>Streptophyta</taxon>
        <taxon>Embryophyta</taxon>
        <taxon>Tracheophyta</taxon>
        <taxon>Spermatophyta</taxon>
        <taxon>Magnoliopsida</taxon>
        <taxon>eudicotyledons</taxon>
        <taxon>Gunneridae</taxon>
        <taxon>Pentapetalae</taxon>
        <taxon>asterids</taxon>
        <taxon>campanulids</taxon>
        <taxon>Asterales</taxon>
        <taxon>Asteraceae</taxon>
        <taxon>Cichorioideae</taxon>
        <taxon>Cichorieae</taxon>
        <taxon>Lactucinae</taxon>
        <taxon>Lactuca</taxon>
    </lineage>
</organism>